<dbReference type="GO" id="GO:0017053">
    <property type="term" value="C:transcription repressor complex"/>
    <property type="evidence" value="ECO:0007669"/>
    <property type="project" value="InterPro"/>
</dbReference>
<evidence type="ECO:0008006" key="4">
    <source>
        <dbReference type="Google" id="ProtNLM"/>
    </source>
</evidence>
<dbReference type="Gene3D" id="1.10.510.10">
    <property type="entry name" value="Transferase(Phosphotransferase) domain 1"/>
    <property type="match status" value="2"/>
</dbReference>
<dbReference type="InterPro" id="IPR010561">
    <property type="entry name" value="LIN-9/ALY1"/>
</dbReference>
<dbReference type="InterPro" id="IPR011009">
    <property type="entry name" value="Kinase-like_dom_sf"/>
</dbReference>
<reference evidence="2" key="2">
    <citation type="submission" date="2023-06" db="EMBL/GenBank/DDBJ databases">
        <authorList>
            <person name="Swenson N.G."/>
            <person name="Wegrzyn J.L."/>
            <person name="Mcevoy S.L."/>
        </authorList>
    </citation>
    <scope>NUCLEOTIDE SEQUENCE</scope>
    <source>
        <strain evidence="2">NS2018</strain>
        <tissue evidence="2">Leaf</tissue>
    </source>
</reference>
<evidence type="ECO:0000313" key="2">
    <source>
        <dbReference type="EMBL" id="KAK0601546.1"/>
    </source>
</evidence>
<reference evidence="2" key="1">
    <citation type="journal article" date="2022" name="Plant J.">
        <title>Strategies of tolerance reflected in two North American maple genomes.</title>
        <authorList>
            <person name="McEvoy S.L."/>
            <person name="Sezen U.U."/>
            <person name="Trouern-Trend A."/>
            <person name="McMahon S.M."/>
            <person name="Schaberg P.G."/>
            <person name="Yang J."/>
            <person name="Wegrzyn J.L."/>
            <person name="Swenson N.G."/>
        </authorList>
    </citation>
    <scope>NUCLEOTIDE SEQUENCE</scope>
    <source>
        <strain evidence="2">NS2018</strain>
    </source>
</reference>
<keyword evidence="3" id="KW-1185">Reference proteome</keyword>
<dbReference type="EMBL" id="JAUESC010000003">
    <property type="protein sequence ID" value="KAK0601546.1"/>
    <property type="molecule type" value="Genomic_DNA"/>
</dbReference>
<organism evidence="2 3">
    <name type="scientific">Acer saccharum</name>
    <name type="common">Sugar maple</name>
    <dbReference type="NCBI Taxonomy" id="4024"/>
    <lineage>
        <taxon>Eukaryota</taxon>
        <taxon>Viridiplantae</taxon>
        <taxon>Streptophyta</taxon>
        <taxon>Embryophyta</taxon>
        <taxon>Tracheophyta</taxon>
        <taxon>Spermatophyta</taxon>
        <taxon>Magnoliopsida</taxon>
        <taxon>eudicotyledons</taxon>
        <taxon>Gunneridae</taxon>
        <taxon>Pentapetalae</taxon>
        <taxon>rosids</taxon>
        <taxon>malvids</taxon>
        <taxon>Sapindales</taxon>
        <taxon>Sapindaceae</taxon>
        <taxon>Hippocastanoideae</taxon>
        <taxon>Acereae</taxon>
        <taxon>Acer</taxon>
    </lineage>
</organism>
<dbReference type="AlphaFoldDB" id="A0AA39SN14"/>
<evidence type="ECO:0000256" key="1">
    <source>
        <dbReference type="SAM" id="MobiDB-lite"/>
    </source>
</evidence>
<dbReference type="GO" id="GO:0005654">
    <property type="term" value="C:nucleoplasm"/>
    <property type="evidence" value="ECO:0007669"/>
    <property type="project" value="TreeGrafter"/>
</dbReference>
<feature type="region of interest" description="Disordered" evidence="1">
    <location>
        <begin position="192"/>
        <end position="215"/>
    </location>
</feature>
<dbReference type="GO" id="GO:0003677">
    <property type="term" value="F:DNA binding"/>
    <property type="evidence" value="ECO:0007669"/>
    <property type="project" value="TreeGrafter"/>
</dbReference>
<comment type="caution">
    <text evidence="2">The sequence shown here is derived from an EMBL/GenBank/DDBJ whole genome shotgun (WGS) entry which is preliminary data.</text>
</comment>
<dbReference type="GO" id="GO:0006351">
    <property type="term" value="P:DNA-templated transcription"/>
    <property type="evidence" value="ECO:0007669"/>
    <property type="project" value="InterPro"/>
</dbReference>
<gene>
    <name evidence="2" type="ORF">LWI29_025239</name>
</gene>
<dbReference type="Proteomes" id="UP001168877">
    <property type="component" value="Unassembled WGS sequence"/>
</dbReference>
<sequence>MYCPSLGFDAPERYLGSLNEKCDVYGFGVLLLVLLTGKSSYDEVLDYEDDGYRAGIDLADHKALVMELKHTNNDLLERQNGAGGFAKDSESLKKHIAMASSALHHVRQRNTYPEILLPPWLKARLVGNQAGYLDSSYAAQESGSAVVEIVKDSRLKAHTMVDTAIKAMSSIKEGEDAVNGIRQTLEYTDNQQMTSDSRVPVIRSPEQDGTDKNEAQVPSELITSCVSTMLMIQCDFSVAESILEGETRIKRLIGRVSSGEIGPDHHDERTDVYSFGAFLFVLLSGQRIHEFMANDRLGHENTHKLWFWEYLKKYNENNRYIEIENNRYIEIVDPRIVGNGPCLKTRQQLQAFVKLMFKCISESADDRPTKVDVAKQLNQLYLSGI</sequence>
<name>A0AA39SN14_ACESA</name>
<dbReference type="GO" id="GO:0006357">
    <property type="term" value="P:regulation of transcription by RNA polymerase II"/>
    <property type="evidence" value="ECO:0007669"/>
    <property type="project" value="TreeGrafter"/>
</dbReference>
<dbReference type="GO" id="GO:0051726">
    <property type="term" value="P:regulation of cell cycle"/>
    <property type="evidence" value="ECO:0007669"/>
    <property type="project" value="TreeGrafter"/>
</dbReference>
<proteinExistence type="predicted"/>
<dbReference type="PANTHER" id="PTHR21689">
    <property type="entry name" value="LIN-9"/>
    <property type="match status" value="1"/>
</dbReference>
<accession>A0AA39SN14</accession>
<dbReference type="SUPFAM" id="SSF56112">
    <property type="entry name" value="Protein kinase-like (PK-like)"/>
    <property type="match status" value="2"/>
</dbReference>
<protein>
    <recommendedName>
        <fullName evidence="4">Protein kinase domain-containing protein</fullName>
    </recommendedName>
</protein>
<feature type="compositionally biased region" description="Basic and acidic residues" evidence="1">
    <location>
        <begin position="205"/>
        <end position="214"/>
    </location>
</feature>
<dbReference type="PANTHER" id="PTHR21689:SF5">
    <property type="entry name" value="PROTEIN ALWAYS EARLY 1-RELATED"/>
    <property type="match status" value="1"/>
</dbReference>
<evidence type="ECO:0000313" key="3">
    <source>
        <dbReference type="Proteomes" id="UP001168877"/>
    </source>
</evidence>